<evidence type="ECO:0000256" key="1">
    <source>
        <dbReference type="SAM" id="Coils"/>
    </source>
</evidence>
<feature type="region of interest" description="Disordered" evidence="2">
    <location>
        <begin position="69"/>
        <end position="103"/>
    </location>
</feature>
<reference evidence="3" key="1">
    <citation type="journal article" date="2020" name="Fungal Divers.">
        <title>Resolving the Mortierellaceae phylogeny through synthesis of multi-gene phylogenetics and phylogenomics.</title>
        <authorList>
            <person name="Vandepol N."/>
            <person name="Liber J."/>
            <person name="Desiro A."/>
            <person name="Na H."/>
            <person name="Kennedy M."/>
            <person name="Barry K."/>
            <person name="Grigoriev I.V."/>
            <person name="Miller A.N."/>
            <person name="O'Donnell K."/>
            <person name="Stajich J.E."/>
            <person name="Bonito G."/>
        </authorList>
    </citation>
    <scope>NUCLEOTIDE SEQUENCE</scope>
    <source>
        <strain evidence="3">MES-2147</strain>
    </source>
</reference>
<feature type="region of interest" description="Disordered" evidence="2">
    <location>
        <begin position="376"/>
        <end position="408"/>
    </location>
</feature>
<name>A0A9P6MAE8_9FUNG</name>
<comment type="caution">
    <text evidence="3">The sequence shown here is derived from an EMBL/GenBank/DDBJ whole genome shotgun (WGS) entry which is preliminary data.</text>
</comment>
<feature type="compositionally biased region" description="Basic and acidic residues" evidence="2">
    <location>
        <begin position="230"/>
        <end position="251"/>
    </location>
</feature>
<evidence type="ECO:0000313" key="4">
    <source>
        <dbReference type="Proteomes" id="UP000749646"/>
    </source>
</evidence>
<keyword evidence="1" id="KW-0175">Coiled coil</keyword>
<evidence type="ECO:0000313" key="3">
    <source>
        <dbReference type="EMBL" id="KAF9984656.1"/>
    </source>
</evidence>
<protein>
    <recommendedName>
        <fullName evidence="5">Up-regulated during septation protein 1 domain-containing protein</fullName>
    </recommendedName>
</protein>
<feature type="compositionally biased region" description="Low complexity" evidence="2">
    <location>
        <begin position="603"/>
        <end position="616"/>
    </location>
</feature>
<feature type="region of interest" description="Disordered" evidence="2">
    <location>
        <begin position="222"/>
        <end position="251"/>
    </location>
</feature>
<feature type="compositionally biased region" description="Low complexity" evidence="2">
    <location>
        <begin position="632"/>
        <end position="641"/>
    </location>
</feature>
<dbReference type="OrthoDB" id="5569911at2759"/>
<sequence length="700" mass="77851">MKQLEHQQDLFVKLDDQHQKAMTLSQVQEMNMDAVHDSDDAKTIAELSSFLSTIQQRLQSVLQRQQQQQQFKDAFEQKQDSSMTPAREDSVASGSPRPTTFPEMVVSSNPPTPPYFSMDTIGSTLNALESHVAESHQNIHVLKGELGLLRRQSLVLSASRNNSIKIKDFSAPQEGQPGGRIRLALEKSLKDALLAKEMAQQELENERQRWQKDQNHRINALEENLETVDDMDKKSSTKGTDSDTHEDLSKDEVVQELRRQLQEAIDEIDVLNHQQQSTLKSMRQLFDLLPDVRRKTHMKLLASHQQLQQQIAASPIASAIISRPASGRVSPSGSTASAMSSGVVGFSIEALIDRVKELMTRSEQMEQDNVELRLQAGHPNGQSGQANNQTSQSSTETSPELFKEQGQSTWIPKSELERLQATVDKVSLLENELDLLKQHTDVLMEENARLAELAAVHATSVLRDDSKELQEIIHLKDRLLRERDQLVEEQEKALQQAQSDLSVALASSSSGTGDTSSRDSSPLSSFDIAAMEDLRHKYKKLEGEAGEMRLVIATFESISGSPGSRSQLLQSLSIASNTPSPATSSCGSSLGGSLAQNHPVAKTTPEATTPTSSSEEVFNGSSNDNRDNLHPNDNTANNSNNAMVTIATATLRKEFRRAMAELRDEKDKAVRKEIEERRRLERELRQLRRELQATQISAHA</sequence>
<dbReference type="EMBL" id="JAAAHW010003366">
    <property type="protein sequence ID" value="KAF9984656.1"/>
    <property type="molecule type" value="Genomic_DNA"/>
</dbReference>
<feature type="region of interest" description="Disordered" evidence="2">
    <location>
        <begin position="575"/>
        <end position="642"/>
    </location>
</feature>
<feature type="compositionally biased region" description="Low complexity" evidence="2">
    <location>
        <begin position="584"/>
        <end position="594"/>
    </location>
</feature>
<evidence type="ECO:0000256" key="2">
    <source>
        <dbReference type="SAM" id="MobiDB-lite"/>
    </source>
</evidence>
<keyword evidence="4" id="KW-1185">Reference proteome</keyword>
<gene>
    <name evidence="3" type="ORF">BGZ65_012955</name>
</gene>
<organism evidence="3 4">
    <name type="scientific">Modicella reniformis</name>
    <dbReference type="NCBI Taxonomy" id="1440133"/>
    <lineage>
        <taxon>Eukaryota</taxon>
        <taxon>Fungi</taxon>
        <taxon>Fungi incertae sedis</taxon>
        <taxon>Mucoromycota</taxon>
        <taxon>Mortierellomycotina</taxon>
        <taxon>Mortierellomycetes</taxon>
        <taxon>Mortierellales</taxon>
        <taxon>Mortierellaceae</taxon>
        <taxon>Modicella</taxon>
    </lineage>
</organism>
<feature type="region of interest" description="Disordered" evidence="2">
    <location>
        <begin position="505"/>
        <end position="524"/>
    </location>
</feature>
<feature type="coiled-coil region" evidence="1">
    <location>
        <begin position="652"/>
        <end position="697"/>
    </location>
</feature>
<proteinExistence type="predicted"/>
<dbReference type="Proteomes" id="UP000749646">
    <property type="component" value="Unassembled WGS sequence"/>
</dbReference>
<feature type="coiled-coil region" evidence="1">
    <location>
        <begin position="348"/>
        <end position="375"/>
    </location>
</feature>
<feature type="compositionally biased region" description="Low complexity" evidence="2">
    <location>
        <begin position="380"/>
        <end position="398"/>
    </location>
</feature>
<evidence type="ECO:0008006" key="5">
    <source>
        <dbReference type="Google" id="ProtNLM"/>
    </source>
</evidence>
<accession>A0A9P6MAE8</accession>
<dbReference type="AlphaFoldDB" id="A0A9P6MAE8"/>